<comment type="caution">
    <text evidence="3">The sequence shown here is derived from an EMBL/GenBank/DDBJ whole genome shotgun (WGS) entry which is preliminary data.</text>
</comment>
<accession>A0A3M7RSN2</accession>
<keyword evidence="1" id="KW-0175">Coiled coil</keyword>
<dbReference type="EMBL" id="REGN01002758">
    <property type="protein sequence ID" value="RNA26335.1"/>
    <property type="molecule type" value="Genomic_DNA"/>
</dbReference>
<feature type="compositionally biased region" description="Basic and acidic residues" evidence="2">
    <location>
        <begin position="35"/>
        <end position="47"/>
    </location>
</feature>
<dbReference type="AlphaFoldDB" id="A0A3M7RSN2"/>
<name>A0A3M7RSN2_BRAPC</name>
<sequence length="416" mass="49233">MNEENKGKRQDSFSDESSCENDENTSELFSENISSEERNLEKNNDAKLEEGISYKDDESTQNVDFFIENSDETAKTRNQEIENKLLEQINLYGNTSLLRQNEKENKIEINKLKEEIKKISEENMNFIHELDKTIKVIENQREEIKNLNENIETRDRKIENLENNLEEQINLSNNIALMHHNEIEAFKIEIENLNGEIENKNEEIQNFVTELFKTREALEYQREENSKLSKMNKIIYEINQLKNMIRNSEPSSAITTPAWENSFIQNDNSYETQLDPEWLCHVLIDLREKIHLNSNAMRKFFEILNKFLDLLKDDQLILIDQLLSDLKDDKLLAKYQLFCRLISLQPQRKLELFGIFIRDLENLIKGTDENVLDRNFQIEYTEMYSTIKSILEMVGFNVPEVIDLDTIEELKINLIE</sequence>
<feature type="coiled-coil region" evidence="1">
    <location>
        <begin position="102"/>
        <end position="210"/>
    </location>
</feature>
<evidence type="ECO:0000313" key="4">
    <source>
        <dbReference type="Proteomes" id="UP000276133"/>
    </source>
</evidence>
<evidence type="ECO:0000256" key="2">
    <source>
        <dbReference type="SAM" id="MobiDB-lite"/>
    </source>
</evidence>
<proteinExistence type="predicted"/>
<keyword evidence="4" id="KW-1185">Reference proteome</keyword>
<evidence type="ECO:0000256" key="1">
    <source>
        <dbReference type="SAM" id="Coils"/>
    </source>
</evidence>
<gene>
    <name evidence="3" type="ORF">BpHYR1_040895</name>
</gene>
<organism evidence="3 4">
    <name type="scientific">Brachionus plicatilis</name>
    <name type="common">Marine rotifer</name>
    <name type="synonym">Brachionus muelleri</name>
    <dbReference type="NCBI Taxonomy" id="10195"/>
    <lineage>
        <taxon>Eukaryota</taxon>
        <taxon>Metazoa</taxon>
        <taxon>Spiralia</taxon>
        <taxon>Gnathifera</taxon>
        <taxon>Rotifera</taxon>
        <taxon>Eurotatoria</taxon>
        <taxon>Monogononta</taxon>
        <taxon>Pseudotrocha</taxon>
        <taxon>Ploima</taxon>
        <taxon>Brachionidae</taxon>
        <taxon>Brachionus</taxon>
    </lineage>
</organism>
<evidence type="ECO:0000313" key="3">
    <source>
        <dbReference type="EMBL" id="RNA26335.1"/>
    </source>
</evidence>
<dbReference type="Proteomes" id="UP000276133">
    <property type="component" value="Unassembled WGS sequence"/>
</dbReference>
<feature type="compositionally biased region" description="Basic and acidic residues" evidence="2">
    <location>
        <begin position="1"/>
        <end position="12"/>
    </location>
</feature>
<reference evidence="3 4" key="1">
    <citation type="journal article" date="2018" name="Sci. Rep.">
        <title>Genomic signatures of local adaptation to the degree of environmental predictability in rotifers.</title>
        <authorList>
            <person name="Franch-Gras L."/>
            <person name="Hahn C."/>
            <person name="Garcia-Roger E.M."/>
            <person name="Carmona M.J."/>
            <person name="Serra M."/>
            <person name="Gomez A."/>
        </authorList>
    </citation>
    <scope>NUCLEOTIDE SEQUENCE [LARGE SCALE GENOMIC DNA]</scope>
    <source>
        <strain evidence="3">HYR1</strain>
    </source>
</reference>
<feature type="compositionally biased region" description="Acidic residues" evidence="2">
    <location>
        <begin position="13"/>
        <end position="25"/>
    </location>
</feature>
<protein>
    <submittedName>
        <fullName evidence="3">Uncharacterized protein</fullName>
    </submittedName>
</protein>
<feature type="region of interest" description="Disordered" evidence="2">
    <location>
        <begin position="1"/>
        <end position="47"/>
    </location>
</feature>